<protein>
    <submittedName>
        <fullName evidence="2">Uncharacterized protein</fullName>
    </submittedName>
</protein>
<feature type="compositionally biased region" description="Basic and acidic residues" evidence="1">
    <location>
        <begin position="144"/>
        <end position="171"/>
    </location>
</feature>
<feature type="non-terminal residue" evidence="2">
    <location>
        <position position="192"/>
    </location>
</feature>
<organism evidence="2 3">
    <name type="scientific">Rotaria sordida</name>
    <dbReference type="NCBI Taxonomy" id="392033"/>
    <lineage>
        <taxon>Eukaryota</taxon>
        <taxon>Metazoa</taxon>
        <taxon>Spiralia</taxon>
        <taxon>Gnathifera</taxon>
        <taxon>Rotifera</taxon>
        <taxon>Eurotatoria</taxon>
        <taxon>Bdelloidea</taxon>
        <taxon>Philodinida</taxon>
        <taxon>Philodinidae</taxon>
        <taxon>Rotaria</taxon>
    </lineage>
</organism>
<feature type="compositionally biased region" description="Acidic residues" evidence="1">
    <location>
        <begin position="115"/>
        <end position="131"/>
    </location>
</feature>
<evidence type="ECO:0000313" key="3">
    <source>
        <dbReference type="Proteomes" id="UP000663836"/>
    </source>
</evidence>
<name>A0A819LND7_9BILA</name>
<dbReference type="Proteomes" id="UP000663836">
    <property type="component" value="Unassembled WGS sequence"/>
</dbReference>
<dbReference type="AlphaFoldDB" id="A0A819LND7"/>
<proteinExistence type="predicted"/>
<gene>
    <name evidence="2" type="ORF">JBS370_LOCUS24235</name>
</gene>
<evidence type="ECO:0000256" key="1">
    <source>
        <dbReference type="SAM" id="MobiDB-lite"/>
    </source>
</evidence>
<feature type="region of interest" description="Disordered" evidence="1">
    <location>
        <begin position="110"/>
        <end position="171"/>
    </location>
</feature>
<evidence type="ECO:0000313" key="2">
    <source>
        <dbReference type="EMBL" id="CAF3963702.1"/>
    </source>
</evidence>
<dbReference type="EMBL" id="CAJOBD010003737">
    <property type="protein sequence ID" value="CAF3963702.1"/>
    <property type="molecule type" value="Genomic_DNA"/>
</dbReference>
<reference evidence="2" key="1">
    <citation type="submission" date="2021-02" db="EMBL/GenBank/DDBJ databases">
        <authorList>
            <person name="Nowell W R."/>
        </authorList>
    </citation>
    <scope>NUCLEOTIDE SEQUENCE</scope>
</reference>
<sequence>MPTLFWERLQKHLSSSNFIDNSKLEKIMNKRKYSNFNLDTCDEPDSPWYTGSNTIKKQKRLTTSSMPLSTSNRKSSKLIDKTSSIENIDDDDDLIIPLKRTTRKKKPQIIVSSDSDSDETIIIDDDDDDEDKEQRKPIKKKVVHRPEIAENKLNIETKQAMKEQTERDKRIQIQQEHEELARLERIRKQKEY</sequence>
<feature type="non-terminal residue" evidence="2">
    <location>
        <position position="1"/>
    </location>
</feature>
<comment type="caution">
    <text evidence="2">The sequence shown here is derived from an EMBL/GenBank/DDBJ whole genome shotgun (WGS) entry which is preliminary data.</text>
</comment>
<accession>A0A819LND7</accession>